<accession>A0A921F538</accession>
<dbReference type="AlphaFoldDB" id="A0A921F538"/>
<evidence type="ECO:0000313" key="2">
    <source>
        <dbReference type="EMBL" id="HJE91033.1"/>
    </source>
</evidence>
<feature type="region of interest" description="Disordered" evidence="1">
    <location>
        <begin position="243"/>
        <end position="309"/>
    </location>
</feature>
<organism evidence="2 3">
    <name type="scientific">Dietzia timorensis</name>
    <dbReference type="NCBI Taxonomy" id="499555"/>
    <lineage>
        <taxon>Bacteria</taxon>
        <taxon>Bacillati</taxon>
        <taxon>Actinomycetota</taxon>
        <taxon>Actinomycetes</taxon>
        <taxon>Mycobacteriales</taxon>
        <taxon>Dietziaceae</taxon>
        <taxon>Dietzia</taxon>
    </lineage>
</organism>
<gene>
    <name evidence="2" type="ORF">K8V11_08505</name>
</gene>
<sequence length="309" mass="35208">DGPRLKVHIWPASKAKNYELGKADDYGHQGFYVYDRNRLITIGGWITTRRSSRSQKLLRIEIDDPRVIDSYLTVSAQKMSVRPNEAFHKYLASLCDPTDESITFESCIQAGIEAQKSANQRARKRKPLVEPGKGFEGALRKVIHEEVSFVSRDPMDIRWGTVDDDDFFYFDLAGRTLTLNKLYRPLFSPDGGRLNDAPLIKALLYHLFNSAFDGERVGSRTADNLELWQSTLTTAAQLELGERETREAEADVAEQEAAADASPTDTPAPETPKAPKRRKRGRHHRNDETPPWDELLSRFRNRRHLEKGN</sequence>
<protein>
    <submittedName>
        <fullName evidence="2">Uncharacterized protein</fullName>
    </submittedName>
</protein>
<reference evidence="2" key="2">
    <citation type="submission" date="2021-09" db="EMBL/GenBank/DDBJ databases">
        <authorList>
            <person name="Gilroy R."/>
        </authorList>
    </citation>
    <scope>NUCLEOTIDE SEQUENCE</scope>
    <source>
        <strain evidence="2">ChiGjej1B1-18357</strain>
    </source>
</reference>
<comment type="caution">
    <text evidence="2">The sequence shown here is derived from an EMBL/GenBank/DDBJ whole genome shotgun (WGS) entry which is preliminary data.</text>
</comment>
<dbReference type="EMBL" id="DYXM01000161">
    <property type="protein sequence ID" value="HJE91033.1"/>
    <property type="molecule type" value="Genomic_DNA"/>
</dbReference>
<evidence type="ECO:0000256" key="1">
    <source>
        <dbReference type="SAM" id="MobiDB-lite"/>
    </source>
</evidence>
<evidence type="ECO:0000313" key="3">
    <source>
        <dbReference type="Proteomes" id="UP000776650"/>
    </source>
</evidence>
<proteinExistence type="predicted"/>
<feature type="non-terminal residue" evidence="2">
    <location>
        <position position="1"/>
    </location>
</feature>
<name>A0A921F538_9ACTN</name>
<feature type="compositionally biased region" description="Basic residues" evidence="1">
    <location>
        <begin position="274"/>
        <end position="284"/>
    </location>
</feature>
<reference evidence="2" key="1">
    <citation type="journal article" date="2021" name="PeerJ">
        <title>Extensive microbial diversity within the chicken gut microbiome revealed by metagenomics and culture.</title>
        <authorList>
            <person name="Gilroy R."/>
            <person name="Ravi A."/>
            <person name="Getino M."/>
            <person name="Pursley I."/>
            <person name="Horton D.L."/>
            <person name="Alikhan N.F."/>
            <person name="Baker D."/>
            <person name="Gharbi K."/>
            <person name="Hall N."/>
            <person name="Watson M."/>
            <person name="Adriaenssens E.M."/>
            <person name="Foster-Nyarko E."/>
            <person name="Jarju S."/>
            <person name="Secka A."/>
            <person name="Antonio M."/>
            <person name="Oren A."/>
            <person name="Chaudhuri R.R."/>
            <person name="La Ragione R."/>
            <person name="Hildebrand F."/>
            <person name="Pallen M.J."/>
        </authorList>
    </citation>
    <scope>NUCLEOTIDE SEQUENCE</scope>
    <source>
        <strain evidence="2">ChiGjej1B1-18357</strain>
    </source>
</reference>
<dbReference type="Proteomes" id="UP000776650">
    <property type="component" value="Unassembled WGS sequence"/>
</dbReference>
<feature type="compositionally biased region" description="Basic residues" evidence="1">
    <location>
        <begin position="299"/>
        <end position="309"/>
    </location>
</feature>
<feature type="compositionally biased region" description="Low complexity" evidence="1">
    <location>
        <begin position="255"/>
        <end position="268"/>
    </location>
</feature>